<sequence>MWSRGIFPFTGVISRYSCRSSFLCDIKRNFCNAASVVPNQRSLRNLLKLSSVCLLGTGLYYYYARGNLPFLFSIPLEHIDEEKFDGTDNVVVVLLGGNRRKHYPRQQMELLQSIVPKGVRVCYTVKEGGDYSNPPAMLYKGMRKQFNGSLDLTNKSQFDALKADMIEFFQPLSQDYSKLHQDTRNPEFVTYNTFQERVVREATPRAPIVLQLYEKGCFLCFLMRPFINSVNRHLQEIKSPVRIKRLDIESNDFPSGCPITRATPTFVLFNGRPTGDKWSEFKPRDFVRKLAEIAHLDSRSQSYLESLTDDVSRRFALFGRWAHWVSQSQSIQERVLTGQPVNEDEIQSRVLNSLMLLDMERHDDLESNLKGLHSDITSAEQDCLAVVQVMADEILRSERGG</sequence>
<proteinExistence type="evidence at transcript level"/>
<accession>S6B7C4</accession>
<name>S6B7C4_BABBO</name>
<dbReference type="EMBL" id="AK441167">
    <property type="protein sequence ID" value="BAN64961.1"/>
    <property type="molecule type" value="mRNA"/>
</dbReference>
<gene>
    <name evidence="1" type="primary">BBOV_IV007040</name>
</gene>
<protein>
    <recommendedName>
        <fullName evidence="2">Thioredoxin domain-containing protein</fullName>
    </recommendedName>
</protein>
<dbReference type="VEuPathDB" id="PiroplasmaDB:BBOV_IV007040"/>
<dbReference type="SUPFAM" id="SSF52833">
    <property type="entry name" value="Thioredoxin-like"/>
    <property type="match status" value="1"/>
</dbReference>
<dbReference type="InterPro" id="IPR036249">
    <property type="entry name" value="Thioredoxin-like_sf"/>
</dbReference>
<evidence type="ECO:0000313" key="1">
    <source>
        <dbReference type="EMBL" id="BAN64961.1"/>
    </source>
</evidence>
<evidence type="ECO:0008006" key="2">
    <source>
        <dbReference type="Google" id="ProtNLM"/>
    </source>
</evidence>
<organism evidence="1">
    <name type="scientific">Babesia bovis</name>
    <dbReference type="NCBI Taxonomy" id="5865"/>
    <lineage>
        <taxon>Eukaryota</taxon>
        <taxon>Sar</taxon>
        <taxon>Alveolata</taxon>
        <taxon>Apicomplexa</taxon>
        <taxon>Aconoidasida</taxon>
        <taxon>Piroplasmida</taxon>
        <taxon>Babesiidae</taxon>
        <taxon>Babesia</taxon>
    </lineage>
</organism>
<dbReference type="AlphaFoldDB" id="S6B7C4"/>
<reference evidence="1" key="1">
    <citation type="journal article" date="2014" name="BMC Genomics">
        <title>The Babesia bovis gene and promoter model: an update from full-length EST analysis.</title>
        <authorList>
            <person name="Yamagishi J."/>
            <person name="Wakaguri H."/>
            <person name="Yokoyama N."/>
            <person name="Yamashita R."/>
            <person name="Suzuki Y."/>
            <person name="Xuan X."/>
            <person name="Igarashi I."/>
        </authorList>
    </citation>
    <scope>NUCLEOTIDE SEQUENCE</scope>
    <source>
        <strain evidence="1">Texas</strain>
    </source>
</reference>